<keyword evidence="2" id="KW-1277">Toxin-antitoxin system</keyword>
<proteinExistence type="inferred from homology"/>
<comment type="caution">
    <text evidence="9">The sequence shown here is derived from an EMBL/GenBank/DDBJ whole genome shotgun (WGS) entry which is preliminary data.</text>
</comment>
<evidence type="ECO:0000256" key="6">
    <source>
        <dbReference type="ARBA" id="ARBA00022884"/>
    </source>
</evidence>
<keyword evidence="7" id="KW-0346">Stress response</keyword>
<feature type="coiled-coil region" evidence="8">
    <location>
        <begin position="27"/>
        <end position="54"/>
    </location>
</feature>
<dbReference type="SUPFAM" id="SSF54786">
    <property type="entry name" value="YcfA/nrd intein domain"/>
    <property type="match status" value="1"/>
</dbReference>
<comment type="similarity">
    <text evidence="1">Belongs to the HicA mRNA interferase family.</text>
</comment>
<organism evidence="9 10">
    <name type="scientific">Acidithiobacillus marinus</name>
    <dbReference type="NCBI Taxonomy" id="187490"/>
    <lineage>
        <taxon>Bacteria</taxon>
        <taxon>Pseudomonadati</taxon>
        <taxon>Pseudomonadota</taxon>
        <taxon>Acidithiobacillia</taxon>
        <taxon>Acidithiobacillales</taxon>
        <taxon>Acidithiobacillaceae</taxon>
        <taxon>Acidithiobacillus</taxon>
    </lineage>
</organism>
<dbReference type="Pfam" id="PF07927">
    <property type="entry name" value="HicA_toxin"/>
    <property type="match status" value="1"/>
</dbReference>
<keyword evidence="3" id="KW-0540">Nuclease</keyword>
<keyword evidence="8" id="KW-0175">Coiled coil</keyword>
<dbReference type="GO" id="GO:0016787">
    <property type="term" value="F:hydrolase activity"/>
    <property type="evidence" value="ECO:0007669"/>
    <property type="project" value="UniProtKB-KW"/>
</dbReference>
<gene>
    <name evidence="9" type="ORF">B1757_11355</name>
</gene>
<dbReference type="InParanoid" id="A0A2I1DJU6"/>
<evidence type="ECO:0000313" key="10">
    <source>
        <dbReference type="Proteomes" id="UP000234329"/>
    </source>
</evidence>
<dbReference type="Proteomes" id="UP000234329">
    <property type="component" value="Unassembled WGS sequence"/>
</dbReference>
<reference evidence="9 10" key="1">
    <citation type="submission" date="2017-03" db="EMBL/GenBank/DDBJ databases">
        <title>Draft genime sequence of the acidophilic sulfur-oxidizing bacterium Acidithiobacillus sp. SH, isolated from seawater.</title>
        <authorList>
            <person name="Sharmin S."/>
            <person name="Tokuhisa M."/>
            <person name="Kanao T."/>
            <person name="Kamimura K."/>
        </authorList>
    </citation>
    <scope>NUCLEOTIDE SEQUENCE [LARGE SCALE GENOMIC DNA]</scope>
    <source>
        <strain evidence="9 10">SH</strain>
    </source>
</reference>
<accession>A0A2I1DJU6</accession>
<evidence type="ECO:0000256" key="1">
    <source>
        <dbReference type="ARBA" id="ARBA00006620"/>
    </source>
</evidence>
<name>A0A2I1DJU6_9PROT</name>
<dbReference type="Gene3D" id="3.30.920.30">
    <property type="entry name" value="Hypothetical protein"/>
    <property type="match status" value="1"/>
</dbReference>
<sequence>MPKGTLANWMANARGGKPVGAPGARTVAELEGENQRLRKELAQMRMERDIVKKSGSVLCQGIAARYALMKAWRSQYPINVMAKLLAVSRSGFYAWLKRPLSKPVLKPQEVVRHLKRLGFVESRQKGSHKQFRHAEGRATTVPFTRAKTFRQPYCARLRKTSTYQSRCCLGGNSSSNPALQPTGYSGLRPLPPSAELERCVLYGYFG</sequence>
<evidence type="ECO:0000256" key="3">
    <source>
        <dbReference type="ARBA" id="ARBA00022722"/>
    </source>
</evidence>
<evidence type="ECO:0000256" key="7">
    <source>
        <dbReference type="ARBA" id="ARBA00023016"/>
    </source>
</evidence>
<dbReference type="EMBL" id="MXAV01000042">
    <property type="protein sequence ID" value="PKY10153.1"/>
    <property type="molecule type" value="Genomic_DNA"/>
</dbReference>
<dbReference type="GO" id="GO:0003729">
    <property type="term" value="F:mRNA binding"/>
    <property type="evidence" value="ECO:0007669"/>
    <property type="project" value="InterPro"/>
</dbReference>
<evidence type="ECO:0000256" key="2">
    <source>
        <dbReference type="ARBA" id="ARBA00022649"/>
    </source>
</evidence>
<evidence type="ECO:0000256" key="5">
    <source>
        <dbReference type="ARBA" id="ARBA00022801"/>
    </source>
</evidence>
<evidence type="ECO:0000313" key="9">
    <source>
        <dbReference type="EMBL" id="PKY10153.1"/>
    </source>
</evidence>
<evidence type="ECO:0008006" key="11">
    <source>
        <dbReference type="Google" id="ProtNLM"/>
    </source>
</evidence>
<keyword evidence="6" id="KW-0694">RNA-binding</keyword>
<keyword evidence="5" id="KW-0378">Hydrolase</keyword>
<keyword evidence="4" id="KW-0255">Endonuclease</keyword>
<evidence type="ECO:0000256" key="8">
    <source>
        <dbReference type="SAM" id="Coils"/>
    </source>
</evidence>
<dbReference type="InterPro" id="IPR012933">
    <property type="entry name" value="HicA_mRNA_interferase"/>
</dbReference>
<protein>
    <recommendedName>
        <fullName evidence="11">HTH-like domain-containing protein</fullName>
    </recommendedName>
</protein>
<dbReference type="AlphaFoldDB" id="A0A2I1DJU6"/>
<dbReference type="GO" id="GO:0004519">
    <property type="term" value="F:endonuclease activity"/>
    <property type="evidence" value="ECO:0007669"/>
    <property type="project" value="UniProtKB-KW"/>
</dbReference>
<dbReference type="InterPro" id="IPR038570">
    <property type="entry name" value="HicA_sf"/>
</dbReference>
<keyword evidence="10" id="KW-1185">Reference proteome</keyword>
<evidence type="ECO:0000256" key="4">
    <source>
        <dbReference type="ARBA" id="ARBA00022759"/>
    </source>
</evidence>